<dbReference type="InterPro" id="IPR036390">
    <property type="entry name" value="WH_DNA-bd_sf"/>
</dbReference>
<protein>
    <recommendedName>
        <fullName evidence="4 15">Ferric uptake regulation protein</fullName>
    </recommendedName>
</protein>
<keyword evidence="6 15" id="KW-0678">Repressor</keyword>
<evidence type="ECO:0000256" key="15">
    <source>
        <dbReference type="RuleBase" id="RU364037"/>
    </source>
</evidence>
<evidence type="ECO:0000313" key="16">
    <source>
        <dbReference type="EMBL" id="OXL14960.1"/>
    </source>
</evidence>
<dbReference type="PANTHER" id="PTHR33202:SF2">
    <property type="entry name" value="FERRIC UPTAKE REGULATION PROTEIN"/>
    <property type="match status" value="1"/>
</dbReference>
<sequence length="145" mass="16567">MKKTSPTDELRETGLKVTAPRLKILEFFNKNPNRHFSADDIYLEVIKEKLDIGIATIYRVLMQFEGAGILRKNNFESSKSEGKAIFELNEGTHHDHIVCVKCGKIEEFFDSTIEKRQKEIAEKLGFTLVDHSLSLYGSCKACKKK</sequence>
<dbReference type="CDD" id="cd07153">
    <property type="entry name" value="Fur_like"/>
    <property type="match status" value="1"/>
</dbReference>
<feature type="binding site" evidence="14">
    <location>
        <position position="131"/>
    </location>
    <ligand>
        <name>Fe cation</name>
        <dbReference type="ChEBI" id="CHEBI:24875"/>
    </ligand>
</feature>
<keyword evidence="5 15" id="KW-0963">Cytoplasm</keyword>
<feature type="binding site" evidence="13">
    <location>
        <position position="102"/>
    </location>
    <ligand>
        <name>Zn(2+)</name>
        <dbReference type="ChEBI" id="CHEBI:29105"/>
    </ligand>
</feature>
<dbReference type="FunFam" id="1.10.10.10:FF:000007">
    <property type="entry name" value="Ferric uptake regulation protein"/>
    <property type="match status" value="1"/>
</dbReference>
<dbReference type="NCBIfam" id="NF006999">
    <property type="entry name" value="PRK09462.1"/>
    <property type="match status" value="1"/>
</dbReference>
<evidence type="ECO:0000256" key="13">
    <source>
        <dbReference type="PIRSR" id="PIRSR602481-1"/>
    </source>
</evidence>
<dbReference type="FunFam" id="3.30.1490.190:FF:000001">
    <property type="entry name" value="Ferric uptake regulation protein"/>
    <property type="match status" value="1"/>
</dbReference>
<feature type="binding site" evidence="13">
    <location>
        <position position="139"/>
    </location>
    <ligand>
        <name>Zn(2+)</name>
        <dbReference type="ChEBI" id="CHEBI:29105"/>
    </ligand>
</feature>
<evidence type="ECO:0000256" key="9">
    <source>
        <dbReference type="ARBA" id="ARBA00023004"/>
    </source>
</evidence>
<feature type="binding site" evidence="13">
    <location>
        <position position="99"/>
    </location>
    <ligand>
        <name>Zn(2+)</name>
        <dbReference type="ChEBI" id="CHEBI:29105"/>
    </ligand>
</feature>
<organism evidence="16 17">
    <name type="scientific">Polynucleobacter cosmopolitanus</name>
    <dbReference type="NCBI Taxonomy" id="351345"/>
    <lineage>
        <taxon>Bacteria</taxon>
        <taxon>Pseudomonadati</taxon>
        <taxon>Pseudomonadota</taxon>
        <taxon>Betaproteobacteria</taxon>
        <taxon>Burkholderiales</taxon>
        <taxon>Burkholderiaceae</taxon>
        <taxon>Polynucleobacter</taxon>
    </lineage>
</organism>
<dbReference type="AlphaFoldDB" id="A0A229FTF2"/>
<comment type="cofactor">
    <cofactor evidence="14">
        <name>Mn(2+)</name>
        <dbReference type="ChEBI" id="CHEBI:29035"/>
    </cofactor>
    <cofactor evidence="14">
        <name>Fe(2+)</name>
        <dbReference type="ChEBI" id="CHEBI:29033"/>
    </cofactor>
    <text evidence="14">Binds 1 Mn(2+) or Fe(2+) ion per subunit.</text>
</comment>
<evidence type="ECO:0000256" key="8">
    <source>
        <dbReference type="ARBA" id="ARBA00022833"/>
    </source>
</evidence>
<evidence type="ECO:0000256" key="4">
    <source>
        <dbReference type="ARBA" id="ARBA00020910"/>
    </source>
</evidence>
<keyword evidence="17" id="KW-1185">Reference proteome</keyword>
<dbReference type="PANTHER" id="PTHR33202">
    <property type="entry name" value="ZINC UPTAKE REGULATION PROTEIN"/>
    <property type="match status" value="1"/>
</dbReference>
<feature type="binding site" evidence="14">
    <location>
        <position position="114"/>
    </location>
    <ligand>
        <name>Fe cation</name>
        <dbReference type="ChEBI" id="CHEBI:24875"/>
    </ligand>
</feature>
<dbReference type="Gene3D" id="3.30.1490.190">
    <property type="match status" value="1"/>
</dbReference>
<proteinExistence type="inferred from homology"/>
<dbReference type="InterPro" id="IPR002481">
    <property type="entry name" value="FUR"/>
</dbReference>
<keyword evidence="9 14" id="KW-0408">Iron</keyword>
<evidence type="ECO:0000256" key="2">
    <source>
        <dbReference type="ARBA" id="ARBA00007957"/>
    </source>
</evidence>
<comment type="subcellular location">
    <subcellularLocation>
        <location evidence="1 15">Cytoplasm</location>
    </subcellularLocation>
</comment>
<evidence type="ECO:0000256" key="10">
    <source>
        <dbReference type="ARBA" id="ARBA00023015"/>
    </source>
</evidence>
<dbReference type="GO" id="GO:0032993">
    <property type="term" value="C:protein-DNA complex"/>
    <property type="evidence" value="ECO:0007669"/>
    <property type="project" value="UniProtKB-ARBA"/>
</dbReference>
<dbReference type="GO" id="GO:0005829">
    <property type="term" value="C:cytosol"/>
    <property type="evidence" value="ECO:0007669"/>
    <property type="project" value="TreeGrafter"/>
</dbReference>
<evidence type="ECO:0000256" key="12">
    <source>
        <dbReference type="ARBA" id="ARBA00023163"/>
    </source>
</evidence>
<evidence type="ECO:0000256" key="1">
    <source>
        <dbReference type="ARBA" id="ARBA00004496"/>
    </source>
</evidence>
<gene>
    <name evidence="15" type="primary">fur</name>
    <name evidence="16" type="ORF">AOC33_06480</name>
</gene>
<evidence type="ECO:0000256" key="5">
    <source>
        <dbReference type="ARBA" id="ARBA00022490"/>
    </source>
</evidence>
<dbReference type="OrthoDB" id="8659436at2"/>
<evidence type="ECO:0000256" key="3">
    <source>
        <dbReference type="ARBA" id="ARBA00011738"/>
    </source>
</evidence>
<accession>A0A229FTF2</accession>
<dbReference type="InterPro" id="IPR036388">
    <property type="entry name" value="WH-like_DNA-bd_sf"/>
</dbReference>
<dbReference type="EMBL" id="NJGG01000002">
    <property type="protein sequence ID" value="OXL14960.1"/>
    <property type="molecule type" value="Genomic_DNA"/>
</dbReference>
<dbReference type="InterPro" id="IPR043135">
    <property type="entry name" value="Fur_C"/>
</dbReference>
<feature type="binding site" evidence="14">
    <location>
        <position position="93"/>
    </location>
    <ligand>
        <name>Fe cation</name>
        <dbReference type="ChEBI" id="CHEBI:24875"/>
    </ligand>
</feature>
<dbReference type="GO" id="GO:1900705">
    <property type="term" value="P:negative regulation of siderophore biosynthetic process"/>
    <property type="evidence" value="ECO:0007669"/>
    <property type="project" value="TreeGrafter"/>
</dbReference>
<evidence type="ECO:0000256" key="6">
    <source>
        <dbReference type="ARBA" id="ARBA00022491"/>
    </source>
</evidence>
<dbReference type="Pfam" id="PF01475">
    <property type="entry name" value="FUR"/>
    <property type="match status" value="1"/>
</dbReference>
<dbReference type="Gene3D" id="1.10.10.10">
    <property type="entry name" value="Winged helix-like DNA-binding domain superfamily/Winged helix DNA-binding domain"/>
    <property type="match status" value="1"/>
</dbReference>
<feature type="binding site" evidence="14">
    <location>
        <position position="95"/>
    </location>
    <ligand>
        <name>Fe cation</name>
        <dbReference type="ChEBI" id="CHEBI:24875"/>
    </ligand>
</feature>
<dbReference type="GO" id="GO:0000976">
    <property type="term" value="F:transcription cis-regulatory region binding"/>
    <property type="evidence" value="ECO:0007669"/>
    <property type="project" value="UniProtKB-ARBA"/>
</dbReference>
<keyword evidence="10 15" id="KW-0805">Transcription regulation</keyword>
<dbReference type="Proteomes" id="UP000215188">
    <property type="component" value="Unassembled WGS sequence"/>
</dbReference>
<keyword evidence="8 13" id="KW-0862">Zinc</keyword>
<feature type="binding site" evidence="13">
    <location>
        <position position="142"/>
    </location>
    <ligand>
        <name>Zn(2+)</name>
        <dbReference type="ChEBI" id="CHEBI:29105"/>
    </ligand>
</feature>
<evidence type="ECO:0000313" key="17">
    <source>
        <dbReference type="Proteomes" id="UP000215188"/>
    </source>
</evidence>
<keyword evidence="7 13" id="KW-0479">Metal-binding</keyword>
<keyword evidence="12 15" id="KW-0804">Transcription</keyword>
<comment type="cofactor">
    <cofactor evidence="13">
        <name>Zn(2+)</name>
        <dbReference type="ChEBI" id="CHEBI:29105"/>
    </cofactor>
    <text evidence="13">Binds 1 zinc ion per subunit.</text>
</comment>
<dbReference type="GO" id="GO:0045892">
    <property type="term" value="P:negative regulation of DNA-templated transcription"/>
    <property type="evidence" value="ECO:0007669"/>
    <property type="project" value="TreeGrafter"/>
</dbReference>
<reference evidence="16 17" key="1">
    <citation type="submission" date="2017-06" db="EMBL/GenBank/DDBJ databases">
        <title>Reclassification of a Polynucleobacter cosmopolitanus strain isolated from tropical Lake Victoria as Polynucleobacter victoriensis comb. nov.</title>
        <authorList>
            <person name="Hahn M.W."/>
        </authorList>
    </citation>
    <scope>NUCLEOTIDE SEQUENCE [LARGE SCALE GENOMIC DNA]</scope>
    <source>
        <strain evidence="16 17">MWH-MoIso2</strain>
    </source>
</reference>
<evidence type="ECO:0000256" key="11">
    <source>
        <dbReference type="ARBA" id="ARBA00023125"/>
    </source>
</evidence>
<comment type="subunit">
    <text evidence="3 15">Homodimer.</text>
</comment>
<dbReference type="GO" id="GO:0001216">
    <property type="term" value="F:DNA-binding transcription activator activity"/>
    <property type="evidence" value="ECO:0007669"/>
    <property type="project" value="UniProtKB-ARBA"/>
</dbReference>
<dbReference type="GO" id="GO:0008270">
    <property type="term" value="F:zinc ion binding"/>
    <property type="evidence" value="ECO:0007669"/>
    <property type="project" value="TreeGrafter"/>
</dbReference>
<dbReference type="SUPFAM" id="SSF46785">
    <property type="entry name" value="Winged helix' DNA-binding domain"/>
    <property type="match status" value="1"/>
</dbReference>
<comment type="similarity">
    <text evidence="2 15">Belongs to the Fur family.</text>
</comment>
<evidence type="ECO:0000256" key="14">
    <source>
        <dbReference type="PIRSR" id="PIRSR602481-2"/>
    </source>
</evidence>
<dbReference type="RefSeq" id="WP_089515952.1">
    <property type="nucleotide sequence ID" value="NZ_NJGG01000002.1"/>
</dbReference>
<keyword evidence="11 15" id="KW-0238">DNA-binding</keyword>
<comment type="caution">
    <text evidence="16">The sequence shown here is derived from an EMBL/GenBank/DDBJ whole genome shotgun (WGS) entry which is preliminary data.</text>
</comment>
<name>A0A229FTF2_9BURK</name>
<evidence type="ECO:0000256" key="7">
    <source>
        <dbReference type="ARBA" id="ARBA00022723"/>
    </source>
</evidence>